<organism evidence="3 4">
    <name type="scientific">Desulforamulus ferrireducens</name>
    <dbReference type="NCBI Taxonomy" id="1833852"/>
    <lineage>
        <taxon>Bacteria</taxon>
        <taxon>Bacillati</taxon>
        <taxon>Bacillota</taxon>
        <taxon>Clostridia</taxon>
        <taxon>Eubacteriales</taxon>
        <taxon>Peptococcaceae</taxon>
        <taxon>Desulforamulus</taxon>
    </lineage>
</organism>
<keyword evidence="1" id="KW-1133">Transmembrane helix</keyword>
<dbReference type="Pfam" id="PF04982">
    <property type="entry name" value="TM_HPP"/>
    <property type="match status" value="1"/>
</dbReference>
<name>A0A1S6IZL8_9FIRM</name>
<reference evidence="3 4" key="1">
    <citation type="journal article" date="2016" name="Int. J. Syst. Evol. Microbiol.">
        <title>Desulfotomaculum ferrireducens sp. nov., a moderately thermophilic sulfate-reducing and dissimilatory Fe(III)-reducing bacterium isolated from compost.</title>
        <authorList>
            <person name="Yang G."/>
            <person name="Guo J."/>
            <person name="Zhuang L."/>
            <person name="Yuan Y."/>
            <person name="Zhou S."/>
        </authorList>
    </citation>
    <scope>NUCLEOTIDE SEQUENCE [LARGE SCALE GENOMIC DNA]</scope>
    <source>
        <strain evidence="3 4">GSS09</strain>
    </source>
</reference>
<sequence>MARTRTLKLANQPTKQEQLKSYICKMKGGNCPSYPTLNLKSHLLNAVGSFLGVGLIAILNTYYNIPLLVPSLGASAVLLYAACQVPMAQPRNVIGGHMVSALVGVIVYQLLGNQWWTIALAVSLAIFFMNITHTLHPPGGATAFVAVYTGQGFGYIFSPIGLGAFLLVMIAVLVNNCSSKRKYPEYWF</sequence>
<gene>
    <name evidence="3" type="ORF">B0537_14715</name>
</gene>
<dbReference type="KEGG" id="dfg:B0537_14715"/>
<dbReference type="InterPro" id="IPR007065">
    <property type="entry name" value="HPP"/>
</dbReference>
<dbReference type="PANTHER" id="PTHR33741:SF5">
    <property type="entry name" value="TRANSMEMBRANE PROTEIN DDB_G0269096-RELATED"/>
    <property type="match status" value="1"/>
</dbReference>
<accession>A0A1S6IZL8</accession>
<evidence type="ECO:0000259" key="2">
    <source>
        <dbReference type="Pfam" id="PF04982"/>
    </source>
</evidence>
<dbReference type="STRING" id="1833852.B0537_14715"/>
<dbReference type="PANTHER" id="PTHR33741">
    <property type="entry name" value="TRANSMEMBRANE PROTEIN DDB_G0269096-RELATED"/>
    <property type="match status" value="1"/>
</dbReference>
<dbReference type="AlphaFoldDB" id="A0A1S6IZL8"/>
<proteinExistence type="predicted"/>
<feature type="transmembrane region" description="Helical" evidence="1">
    <location>
        <begin position="155"/>
        <end position="174"/>
    </location>
</feature>
<feature type="domain" description="HPP transmembrane region" evidence="2">
    <location>
        <begin position="36"/>
        <end position="184"/>
    </location>
</feature>
<dbReference type="EMBL" id="CP019698">
    <property type="protein sequence ID" value="AQS60218.1"/>
    <property type="molecule type" value="Genomic_DNA"/>
</dbReference>
<keyword evidence="1" id="KW-0812">Transmembrane</keyword>
<keyword evidence="4" id="KW-1185">Reference proteome</keyword>
<dbReference type="Proteomes" id="UP000189464">
    <property type="component" value="Chromosome"/>
</dbReference>
<feature type="transmembrane region" description="Helical" evidence="1">
    <location>
        <begin position="93"/>
        <end position="111"/>
    </location>
</feature>
<keyword evidence="1" id="KW-0472">Membrane</keyword>
<dbReference type="InterPro" id="IPR058581">
    <property type="entry name" value="TM_HPP"/>
</dbReference>
<evidence type="ECO:0000256" key="1">
    <source>
        <dbReference type="SAM" id="Phobius"/>
    </source>
</evidence>
<evidence type="ECO:0000313" key="4">
    <source>
        <dbReference type="Proteomes" id="UP000189464"/>
    </source>
</evidence>
<evidence type="ECO:0000313" key="3">
    <source>
        <dbReference type="EMBL" id="AQS60218.1"/>
    </source>
</evidence>
<protein>
    <submittedName>
        <fullName evidence="3">HPP family protein</fullName>
    </submittedName>
</protein>
<feature type="transmembrane region" description="Helical" evidence="1">
    <location>
        <begin position="118"/>
        <end position="135"/>
    </location>
</feature>
<feature type="transmembrane region" description="Helical" evidence="1">
    <location>
        <begin position="42"/>
        <end position="60"/>
    </location>
</feature>